<keyword evidence="2" id="KW-1185">Reference proteome</keyword>
<evidence type="ECO:0000313" key="1">
    <source>
        <dbReference type="EMBL" id="OJA11555.1"/>
    </source>
</evidence>
<protein>
    <submittedName>
        <fullName evidence="1">Uncharacterized protein</fullName>
    </submittedName>
</protein>
<evidence type="ECO:0000313" key="2">
    <source>
        <dbReference type="Proteomes" id="UP000183567"/>
    </source>
</evidence>
<reference evidence="1 2" key="1">
    <citation type="submission" date="2016-03" db="EMBL/GenBank/DDBJ databases">
        <title>Comparative genomics of the ectomycorrhizal sister species Rhizopogon vinicolor and Rhizopogon vesiculosus (Basidiomycota: Boletales) reveals a divergence of the mating type B locus.</title>
        <authorList>
            <person name="Mujic A.B."/>
            <person name="Kuo A."/>
            <person name="Tritt A."/>
            <person name="Lipzen A."/>
            <person name="Chen C."/>
            <person name="Johnson J."/>
            <person name="Sharma A."/>
            <person name="Barry K."/>
            <person name="Grigoriev I.V."/>
            <person name="Spatafora J.W."/>
        </authorList>
    </citation>
    <scope>NUCLEOTIDE SEQUENCE [LARGE SCALE GENOMIC DNA]</scope>
    <source>
        <strain evidence="1 2">AM-OR11-056</strain>
    </source>
</reference>
<sequence>MPSRPMITHETSQIPHTSLSFLSFIQQHLAAATASIWDGLFAYVDSSQSEASEADGGVLGYAKGVVPLVLEWDAARATTAARSLLFEKNGSPPPPKKSIHEAILTPKATAGSVSLLWFSWTTPLLSLGYARPPESPDLCKLQEERGASKIADVIVNSFAARQEKAAEYNERLAKGEIGPGLKGLWWSIRDVRAEREMQWREKDGKRKASLVLALNDSVFWWFWSAGILKVISDTAQITSPLVVKAIIELATESYTNNQCGQPTPPIGTGIGLSFGLLALQFVTSWGTH</sequence>
<dbReference type="OrthoDB" id="2689624at2759"/>
<organism evidence="1 2">
    <name type="scientific">Rhizopogon vesiculosus</name>
    <dbReference type="NCBI Taxonomy" id="180088"/>
    <lineage>
        <taxon>Eukaryota</taxon>
        <taxon>Fungi</taxon>
        <taxon>Dikarya</taxon>
        <taxon>Basidiomycota</taxon>
        <taxon>Agaricomycotina</taxon>
        <taxon>Agaricomycetes</taxon>
        <taxon>Agaricomycetidae</taxon>
        <taxon>Boletales</taxon>
        <taxon>Suillineae</taxon>
        <taxon>Rhizopogonaceae</taxon>
        <taxon>Rhizopogon</taxon>
    </lineage>
</organism>
<gene>
    <name evidence="1" type="ORF">AZE42_10287</name>
</gene>
<accession>A0A1J8PV02</accession>
<proteinExistence type="predicted"/>
<dbReference type="Proteomes" id="UP000183567">
    <property type="component" value="Unassembled WGS sequence"/>
</dbReference>
<dbReference type="STRING" id="180088.A0A1J8PV02"/>
<comment type="caution">
    <text evidence="1">The sequence shown here is derived from an EMBL/GenBank/DDBJ whole genome shotgun (WGS) entry which is preliminary data.</text>
</comment>
<name>A0A1J8PV02_9AGAM</name>
<dbReference type="EMBL" id="LVVM01005013">
    <property type="protein sequence ID" value="OJA11555.1"/>
    <property type="molecule type" value="Genomic_DNA"/>
</dbReference>
<dbReference type="AlphaFoldDB" id="A0A1J8PV02"/>